<sequence length="918" mass="99092">MTPNTLRFPLQGAALPLAAVPSAPRFEHHEEPLGIGEDRPRLSWQVATGLPDWVQTAYELELGPDEASLTSYGRTETREQLLQPWPAPPLESRQRVAVRVRVWGNAGDVPSEWSPVAYVEAGLLTASDWQAAMIRPAWDEASDANEPAARLSRTFEVAGPVASARLYASAHGVYVAHINGRRVGRDILTPGWTSYHHRLRYQSYDVTEYLRPGTNVIGLEFADGWWRGNLGFQEKRNTYGNRTAVIAQLEMTDAGGAVSVIGSDASWLAGRGPVLSADLYDGETFDARLVNRGWAETGADTGAGTDTLQPAVVVDGFDPAVLAAPDGPPVRATEELPVKAVLGTPSGKTILDFGQNLVGRVRFTVIGAAGTEVVLRHAEVLEHGELGVRPLRVAKQTDCYILRGDSDGETWEPEFTIHGFRYVEVSGWPGELDPEAFTAVVIHSDLVRTGTFECSDPMLNQLHSNVVWGMRGNFVDVPTDCPQRNERLGWTGDFQIFAATASFLYRIPGFTTSWLKDLAAEQGTDGPPPLVVPEVVAEKPPFPDRPVMAAWGDAAVLVPWVLYQRTGDLEFLRRQLPGMVAWLEAAARAAGPEMQFEHGFQFGDWLDPAAPPDSPGDARTPWQLVAQAYLAYSAAVAGEAAGLLGQDTEAERLRGLSARSRAVFRKRYLHDDGRLLPSTQTAYAVALRFGLLEPAEHPAAGARLAETVETDGYRIATGFVGTPLVCDALSDEGYTTEAYRLLLQTECPSWLYPVTMGATTIWERWDSMLPDGSINAGEMTSFNHYALGAVADWMHRSVAGLAPAEPGYRKLSIRPKPGGGLSWAAARHETPYGEAAVRWELAGREFSLAVTVPAGCTAAVYLPDGGTTGVEVGSGSHSFSCTVPLDAVPSDAVPSDAVPADAVPSATADGAREPVFLP</sequence>
<dbReference type="InterPro" id="IPR035396">
    <property type="entry name" value="Bac_rhamnosid6H"/>
</dbReference>
<dbReference type="SUPFAM" id="SSF48208">
    <property type="entry name" value="Six-hairpin glycosidases"/>
    <property type="match status" value="1"/>
</dbReference>
<feature type="domain" description="Bacterial alpha-L-rhamnosidase N-terminal" evidence="6">
    <location>
        <begin position="161"/>
        <end position="334"/>
    </location>
</feature>
<dbReference type="InterPro" id="IPR016007">
    <property type="entry name" value="Alpha_rhamnosid"/>
</dbReference>
<evidence type="ECO:0000256" key="1">
    <source>
        <dbReference type="ARBA" id="ARBA00001445"/>
    </source>
</evidence>
<dbReference type="Pfam" id="PF05592">
    <property type="entry name" value="Bac_rhamnosid"/>
    <property type="match status" value="1"/>
</dbReference>
<evidence type="ECO:0000256" key="4">
    <source>
        <dbReference type="SAM" id="MobiDB-lite"/>
    </source>
</evidence>
<dbReference type="GO" id="GO:0030596">
    <property type="term" value="F:alpha-L-rhamnosidase activity"/>
    <property type="evidence" value="ECO:0007669"/>
    <property type="project" value="UniProtKB-EC"/>
</dbReference>
<reference evidence="9 10" key="1">
    <citation type="submission" date="2018-10" db="EMBL/GenBank/DDBJ databases">
        <title>Genomic Encyclopedia of Type Strains, Phase IV (KMG-IV): sequencing the most valuable type-strain genomes for metagenomic binning, comparative biology and taxonomic classification.</title>
        <authorList>
            <person name="Goeker M."/>
        </authorList>
    </citation>
    <scope>NUCLEOTIDE SEQUENCE [LARGE SCALE GENOMIC DNA]</scope>
    <source>
        <strain evidence="9 10">DSM 25586</strain>
    </source>
</reference>
<dbReference type="InterPro" id="IPR008902">
    <property type="entry name" value="Rhamnosid_concanavalin"/>
</dbReference>
<feature type="domain" description="Alpha-L-rhamnosidase concanavalin-like" evidence="5">
    <location>
        <begin position="344"/>
        <end position="443"/>
    </location>
</feature>
<feature type="compositionally biased region" description="Low complexity" evidence="4">
    <location>
        <begin position="892"/>
        <end position="906"/>
    </location>
</feature>
<evidence type="ECO:0000259" key="7">
    <source>
        <dbReference type="Pfam" id="PF17389"/>
    </source>
</evidence>
<evidence type="ECO:0000259" key="8">
    <source>
        <dbReference type="Pfam" id="PF17390"/>
    </source>
</evidence>
<accession>A0A495FKV0</accession>
<dbReference type="Proteomes" id="UP000276055">
    <property type="component" value="Unassembled WGS sequence"/>
</dbReference>
<name>A0A495FKV0_9MICC</name>
<dbReference type="InterPro" id="IPR012341">
    <property type="entry name" value="6hp_glycosidase-like_sf"/>
</dbReference>
<dbReference type="Pfam" id="PF17389">
    <property type="entry name" value="Bac_rhamnosid6H"/>
    <property type="match status" value="1"/>
</dbReference>
<dbReference type="InterPro" id="IPR035398">
    <property type="entry name" value="Bac_rhamnosid_C"/>
</dbReference>
<dbReference type="GO" id="GO:0005975">
    <property type="term" value="P:carbohydrate metabolic process"/>
    <property type="evidence" value="ECO:0007669"/>
    <property type="project" value="InterPro"/>
</dbReference>
<dbReference type="EMBL" id="RBIR01000001">
    <property type="protein sequence ID" value="RKR29874.1"/>
    <property type="molecule type" value="Genomic_DNA"/>
</dbReference>
<dbReference type="RefSeq" id="WP_244208173.1">
    <property type="nucleotide sequence ID" value="NZ_RBIR01000001.1"/>
</dbReference>
<dbReference type="Pfam" id="PF08531">
    <property type="entry name" value="Bac_rhamnosid_N"/>
    <property type="match status" value="1"/>
</dbReference>
<proteinExistence type="predicted"/>
<evidence type="ECO:0000259" key="6">
    <source>
        <dbReference type="Pfam" id="PF08531"/>
    </source>
</evidence>
<feature type="domain" description="Alpha-L-rhamnosidase six-hairpin glycosidase" evidence="7">
    <location>
        <begin position="448"/>
        <end position="798"/>
    </location>
</feature>
<dbReference type="Gene3D" id="2.60.40.10">
    <property type="entry name" value="Immunoglobulins"/>
    <property type="match status" value="1"/>
</dbReference>
<dbReference type="PANTHER" id="PTHR33307:SF6">
    <property type="entry name" value="ALPHA-RHAMNOSIDASE (EUROFUNG)-RELATED"/>
    <property type="match status" value="1"/>
</dbReference>
<comment type="caution">
    <text evidence="9">The sequence shown here is derived from an EMBL/GenBank/DDBJ whole genome shotgun (WGS) entry which is preliminary data.</text>
</comment>
<feature type="region of interest" description="Disordered" evidence="4">
    <location>
        <begin position="892"/>
        <end position="918"/>
    </location>
</feature>
<dbReference type="Gene3D" id="2.60.120.260">
    <property type="entry name" value="Galactose-binding domain-like"/>
    <property type="match status" value="2"/>
</dbReference>
<dbReference type="InterPro" id="IPR013783">
    <property type="entry name" value="Ig-like_fold"/>
</dbReference>
<dbReference type="Gene3D" id="1.50.10.10">
    <property type="match status" value="1"/>
</dbReference>
<dbReference type="InterPro" id="IPR008928">
    <property type="entry name" value="6-hairpin_glycosidase_sf"/>
</dbReference>
<keyword evidence="3" id="KW-0378">Hydrolase</keyword>
<dbReference type="Gene3D" id="2.60.420.10">
    <property type="entry name" value="Maltose phosphorylase, domain 3"/>
    <property type="match status" value="1"/>
</dbReference>
<evidence type="ECO:0000313" key="9">
    <source>
        <dbReference type="EMBL" id="RKR29874.1"/>
    </source>
</evidence>
<evidence type="ECO:0000259" key="5">
    <source>
        <dbReference type="Pfam" id="PF05592"/>
    </source>
</evidence>
<dbReference type="Pfam" id="PF17390">
    <property type="entry name" value="Bac_rhamnosid_C"/>
    <property type="match status" value="1"/>
</dbReference>
<comment type="catalytic activity">
    <reaction evidence="1">
        <text>Hydrolysis of terminal non-reducing alpha-L-rhamnose residues in alpha-L-rhamnosides.</text>
        <dbReference type="EC" id="3.2.1.40"/>
    </reaction>
</comment>
<dbReference type="InterPro" id="IPR013737">
    <property type="entry name" value="Bac_rhamnosid_N"/>
</dbReference>
<gene>
    <name evidence="9" type="ORF">C8D78_0190</name>
</gene>
<dbReference type="PIRSF" id="PIRSF010631">
    <property type="entry name" value="A-rhamnsds"/>
    <property type="match status" value="1"/>
</dbReference>
<evidence type="ECO:0000256" key="2">
    <source>
        <dbReference type="ARBA" id="ARBA00012652"/>
    </source>
</evidence>
<evidence type="ECO:0000313" key="10">
    <source>
        <dbReference type="Proteomes" id="UP000276055"/>
    </source>
</evidence>
<organism evidence="9 10">
    <name type="scientific">Arthrobacter oryzae</name>
    <dbReference type="NCBI Taxonomy" id="409290"/>
    <lineage>
        <taxon>Bacteria</taxon>
        <taxon>Bacillati</taxon>
        <taxon>Actinomycetota</taxon>
        <taxon>Actinomycetes</taxon>
        <taxon>Micrococcales</taxon>
        <taxon>Micrococcaceae</taxon>
        <taxon>Arthrobacter</taxon>
    </lineage>
</organism>
<protein>
    <recommendedName>
        <fullName evidence="2">alpha-L-rhamnosidase</fullName>
        <ecNumber evidence="2">3.2.1.40</ecNumber>
    </recommendedName>
</protein>
<dbReference type="Pfam" id="PF25788">
    <property type="entry name" value="Ig_Rha78A_N"/>
    <property type="match status" value="1"/>
</dbReference>
<dbReference type="EC" id="3.2.1.40" evidence="2"/>
<dbReference type="AlphaFoldDB" id="A0A495FKV0"/>
<feature type="domain" description="Alpha-L-rhamnosidase C-terminal" evidence="8">
    <location>
        <begin position="800"/>
        <end position="872"/>
    </location>
</feature>
<dbReference type="PANTHER" id="PTHR33307">
    <property type="entry name" value="ALPHA-RHAMNOSIDASE (EUROFUNG)"/>
    <property type="match status" value="1"/>
</dbReference>
<evidence type="ECO:0000256" key="3">
    <source>
        <dbReference type="ARBA" id="ARBA00022801"/>
    </source>
</evidence>